<comment type="caution">
    <text evidence="3">The sequence shown here is derived from an EMBL/GenBank/DDBJ whole genome shotgun (WGS) entry which is preliminary data.</text>
</comment>
<dbReference type="SMART" id="SM01324">
    <property type="entry name" value="YARHG"/>
    <property type="match status" value="1"/>
</dbReference>
<keyword evidence="1" id="KW-0732">Signal</keyword>
<evidence type="ECO:0000313" key="4">
    <source>
        <dbReference type="Proteomes" id="UP000817854"/>
    </source>
</evidence>
<evidence type="ECO:0000256" key="1">
    <source>
        <dbReference type="SAM" id="SignalP"/>
    </source>
</evidence>
<dbReference type="Gene3D" id="2.60.40.3680">
    <property type="match status" value="1"/>
</dbReference>
<reference evidence="3" key="1">
    <citation type="submission" date="2019-05" db="EMBL/GenBank/DDBJ databases">
        <authorList>
            <person name="Lianzixin W."/>
        </authorList>
    </citation>
    <scope>NUCLEOTIDE SEQUENCE</scope>
    <source>
        <strain evidence="3">EC11</strain>
    </source>
</reference>
<reference evidence="3" key="2">
    <citation type="submission" date="2020-02" db="EMBL/GenBank/DDBJ databases">
        <title>Flavobacterium profundi sp. nov., isolated from a deep-sea seamount.</title>
        <authorList>
            <person name="Zhang D.-C."/>
        </authorList>
    </citation>
    <scope>NUCLEOTIDE SEQUENCE</scope>
    <source>
        <strain evidence="3">EC11</strain>
    </source>
</reference>
<keyword evidence="4" id="KW-1185">Reference proteome</keyword>
<accession>A0ABX0ILR9</accession>
<sequence length="357" mass="41410">MKKLLFLLILLFNLSYANDGSYLTHGGVIYPTKETKIALDKEILSFIVKDGIAYVNIQFTFNNPENRERKLLVGFQAPTATGDVSDEQSNRNQINDFTIFQNDRILPYQLKVAECEDCELKNQNEIQFSQSEMGIFVFLFEITFKPGLNQINHSYNFPSSSNVSMDEFYNYILTTGSKWAGGKINDLTVTIDMGTNTYFYVNDIFGQKADWSIIGTGKVTHEKFDYIDKDFCRMIRILNGYLQIKCTNFQPTKNIEFGIINKLSFIAYPVYYEKIRQGKVISIGKMGLEANYSKEELRLLRNTIYAQYGYEFNASDLKAYFSQFGWYVPNPNLKMEDIILTQLEKEYIDKIREKESK</sequence>
<proteinExistence type="predicted"/>
<organism evidence="3 4">
    <name type="scientific">Flavobacterium jejuense</name>
    <dbReference type="NCBI Taxonomy" id="1544455"/>
    <lineage>
        <taxon>Bacteria</taxon>
        <taxon>Pseudomonadati</taxon>
        <taxon>Bacteroidota</taxon>
        <taxon>Flavobacteriia</taxon>
        <taxon>Flavobacteriales</taxon>
        <taxon>Flavobacteriaceae</taxon>
        <taxon>Flavobacterium</taxon>
    </lineage>
</organism>
<dbReference type="Pfam" id="PF13308">
    <property type="entry name" value="YARHG"/>
    <property type="match status" value="1"/>
</dbReference>
<dbReference type="InterPro" id="IPR038434">
    <property type="entry name" value="YARHG_sf"/>
</dbReference>
<dbReference type="InterPro" id="IPR025582">
    <property type="entry name" value="YARHG_dom"/>
</dbReference>
<feature type="signal peptide" evidence="1">
    <location>
        <begin position="1"/>
        <end position="17"/>
    </location>
</feature>
<evidence type="ECO:0000313" key="3">
    <source>
        <dbReference type="EMBL" id="NHN24764.1"/>
    </source>
</evidence>
<name>A0ABX0ILR9_9FLAO</name>
<feature type="domain" description="YARHG" evidence="2">
    <location>
        <begin position="277"/>
        <end position="356"/>
    </location>
</feature>
<gene>
    <name evidence="3" type="ORF">FIA58_003660</name>
</gene>
<protein>
    <submittedName>
        <fullName evidence="3">YARHG domain-containing protein</fullName>
    </submittedName>
</protein>
<evidence type="ECO:0000259" key="2">
    <source>
        <dbReference type="SMART" id="SM01324"/>
    </source>
</evidence>
<dbReference type="Gene3D" id="1.20.58.1690">
    <property type="match status" value="1"/>
</dbReference>
<dbReference type="Proteomes" id="UP000817854">
    <property type="component" value="Unassembled WGS sequence"/>
</dbReference>
<feature type="chain" id="PRO_5045538989" evidence="1">
    <location>
        <begin position="18"/>
        <end position="357"/>
    </location>
</feature>
<dbReference type="RefSeq" id="WP_140960181.1">
    <property type="nucleotide sequence ID" value="NZ_VEVQ02000002.1"/>
</dbReference>
<dbReference type="EMBL" id="VEVQ02000002">
    <property type="protein sequence ID" value="NHN24764.1"/>
    <property type="molecule type" value="Genomic_DNA"/>
</dbReference>